<dbReference type="InterPro" id="IPR038973">
    <property type="entry name" value="MutL/Mlh/Pms-like"/>
</dbReference>
<feature type="domain" description="DNA mismatch repair protein S5" evidence="6">
    <location>
        <begin position="208"/>
        <end position="326"/>
    </location>
</feature>
<dbReference type="InterPro" id="IPR002099">
    <property type="entry name" value="MutL/Mlh/PMS"/>
</dbReference>
<dbReference type="Gene3D" id="3.30.1370.100">
    <property type="entry name" value="MutL, C-terminal domain, regulatory subdomain"/>
    <property type="match status" value="1"/>
</dbReference>
<dbReference type="InterPro" id="IPR014721">
    <property type="entry name" value="Ribsml_uS5_D2-typ_fold_subgr"/>
</dbReference>
<dbReference type="PANTHER" id="PTHR10073:SF12">
    <property type="entry name" value="DNA MISMATCH REPAIR PROTEIN MLH1"/>
    <property type="match status" value="1"/>
</dbReference>
<dbReference type="GO" id="GO:0030983">
    <property type="term" value="F:mismatched DNA binding"/>
    <property type="evidence" value="ECO:0007669"/>
    <property type="project" value="InterPro"/>
</dbReference>
<dbReference type="CDD" id="cd16926">
    <property type="entry name" value="HATPase_MutL-MLH-PMS-like"/>
    <property type="match status" value="1"/>
</dbReference>
<organism evidence="7 8">
    <name type="scientific">Pullulanibacillus camelliae</name>
    <dbReference type="NCBI Taxonomy" id="1707096"/>
    <lineage>
        <taxon>Bacteria</taxon>
        <taxon>Bacillati</taxon>
        <taxon>Bacillota</taxon>
        <taxon>Bacilli</taxon>
        <taxon>Bacillales</taxon>
        <taxon>Sporolactobacillaceae</taxon>
        <taxon>Pullulanibacillus</taxon>
    </lineage>
</organism>
<evidence type="ECO:0000313" key="7">
    <source>
        <dbReference type="EMBL" id="GGE45795.1"/>
    </source>
</evidence>
<dbReference type="InterPro" id="IPR042121">
    <property type="entry name" value="MutL_C_regsub"/>
</dbReference>
<dbReference type="Gene3D" id="3.30.1540.20">
    <property type="entry name" value="MutL, C-terminal domain, dimerisation subdomain"/>
    <property type="match status" value="1"/>
</dbReference>
<dbReference type="EMBL" id="BMIR01000012">
    <property type="protein sequence ID" value="GGE45795.1"/>
    <property type="molecule type" value="Genomic_DNA"/>
</dbReference>
<dbReference type="InterPro" id="IPR036890">
    <property type="entry name" value="HATPase_C_sf"/>
</dbReference>
<proteinExistence type="inferred from homology"/>
<evidence type="ECO:0000256" key="1">
    <source>
        <dbReference type="ARBA" id="ARBA00006082"/>
    </source>
</evidence>
<dbReference type="SUPFAM" id="SSF54211">
    <property type="entry name" value="Ribosomal protein S5 domain 2-like"/>
    <property type="match status" value="1"/>
</dbReference>
<evidence type="ECO:0000313" key="8">
    <source>
        <dbReference type="Proteomes" id="UP000628775"/>
    </source>
</evidence>
<dbReference type="InterPro" id="IPR042120">
    <property type="entry name" value="MutL_C_dimsub"/>
</dbReference>
<keyword evidence="2 4" id="KW-0227">DNA damage</keyword>
<dbReference type="Gene3D" id="3.30.230.10">
    <property type="match status" value="1"/>
</dbReference>
<protein>
    <recommendedName>
        <fullName evidence="4">DNA mismatch repair protein MutL</fullName>
    </recommendedName>
</protein>
<dbReference type="GO" id="GO:0005524">
    <property type="term" value="F:ATP binding"/>
    <property type="evidence" value="ECO:0007669"/>
    <property type="project" value="InterPro"/>
</dbReference>
<gene>
    <name evidence="4 7" type="primary">mutL</name>
    <name evidence="7" type="ORF">GCM10011391_25810</name>
</gene>
<dbReference type="InterPro" id="IPR037198">
    <property type="entry name" value="MutL_C_sf"/>
</dbReference>
<dbReference type="InterPro" id="IPR014790">
    <property type="entry name" value="MutL_C"/>
</dbReference>
<evidence type="ECO:0000259" key="5">
    <source>
        <dbReference type="SMART" id="SM00853"/>
    </source>
</evidence>
<comment type="caution">
    <text evidence="7">The sequence shown here is derived from an EMBL/GenBank/DDBJ whole genome shotgun (WGS) entry which is preliminary data.</text>
</comment>
<reference evidence="7" key="1">
    <citation type="journal article" date="2014" name="Int. J. Syst. Evol. Microbiol.">
        <title>Complete genome sequence of Corynebacterium casei LMG S-19264T (=DSM 44701T), isolated from a smear-ripened cheese.</title>
        <authorList>
            <consortium name="US DOE Joint Genome Institute (JGI-PGF)"/>
            <person name="Walter F."/>
            <person name="Albersmeier A."/>
            <person name="Kalinowski J."/>
            <person name="Ruckert C."/>
        </authorList>
    </citation>
    <scope>NUCLEOTIDE SEQUENCE</scope>
    <source>
        <strain evidence="7">CGMCC 1.15371</strain>
    </source>
</reference>
<dbReference type="SUPFAM" id="SSF118116">
    <property type="entry name" value="DNA mismatch repair protein MutL"/>
    <property type="match status" value="1"/>
</dbReference>
<comment type="similarity">
    <text evidence="1 4">Belongs to the DNA mismatch repair MutL/HexB family.</text>
</comment>
<dbReference type="InterPro" id="IPR020667">
    <property type="entry name" value="DNA_mismatch_repair_MutL"/>
</dbReference>
<dbReference type="Proteomes" id="UP000628775">
    <property type="component" value="Unassembled WGS sequence"/>
</dbReference>
<dbReference type="NCBIfam" id="TIGR00585">
    <property type="entry name" value="mutl"/>
    <property type="match status" value="1"/>
</dbReference>
<evidence type="ECO:0000259" key="6">
    <source>
        <dbReference type="SMART" id="SM01340"/>
    </source>
</evidence>
<dbReference type="CDD" id="cd00782">
    <property type="entry name" value="MutL_Trans"/>
    <property type="match status" value="1"/>
</dbReference>
<accession>A0A8J2YJ11</accession>
<keyword evidence="3 4" id="KW-0234">DNA repair</keyword>
<name>A0A8J2YJ11_9BACL</name>
<dbReference type="SUPFAM" id="SSF55874">
    <property type="entry name" value="ATPase domain of HSP90 chaperone/DNA topoisomerase II/histidine kinase"/>
    <property type="match status" value="1"/>
</dbReference>
<dbReference type="GO" id="GO:0016887">
    <property type="term" value="F:ATP hydrolysis activity"/>
    <property type="evidence" value="ECO:0007669"/>
    <property type="project" value="InterPro"/>
</dbReference>
<dbReference type="Pfam" id="PF08676">
    <property type="entry name" value="MutL_C"/>
    <property type="match status" value="1"/>
</dbReference>
<evidence type="ECO:0000256" key="2">
    <source>
        <dbReference type="ARBA" id="ARBA00022763"/>
    </source>
</evidence>
<keyword evidence="8" id="KW-1185">Reference proteome</keyword>
<dbReference type="Gene3D" id="3.30.565.10">
    <property type="entry name" value="Histidine kinase-like ATPase, C-terminal domain"/>
    <property type="match status" value="1"/>
</dbReference>
<dbReference type="GO" id="GO:0140664">
    <property type="term" value="F:ATP-dependent DNA damage sensor activity"/>
    <property type="evidence" value="ECO:0007669"/>
    <property type="project" value="InterPro"/>
</dbReference>
<sequence>MGRIHRMSEPLANKIAAGEVVERPASIVKELVENAIDAAAKQIRIEVEEGGLQKIKVTDDGHGFEPDDCELAFERHATSKIKDEPDLFHIRTLGFRGEALPSIASVSHIEMRTATEHGEGRRLVLHGGQIIESGSAHGRRGTEMVVTNLFYNTPARLKHLKTIHTELANITDTLNKIALAHPEVRLELFHNEKMLLHTSGSGDVAQVLASIYGVQTARASLPLDASSLDYEVKGRLVKPEITRAGRQYVYLLINGRYIRNYAIFNAVLKGYHTLLPIGRYPIAVIQITMDPTLIDVNVHPAKLEARLSKEKELCELIEQAVKQTFHREQLIPAVQKKAREEKPYSEQQALDLSPYTSAHRQEVAAHQVERSATYAPIVKEEKRSSAAVDVLEQHVEPDTSPVLYEEEPVETERSMAAEVQSDEVLAEALEPAEVEPEQPQRRMPALYPIGQMHGTYIMAQNETGLFIIDQHAAQERIKYEFYREKVGETAQEVQELLMPMTFEFTASEAAIIDNFQEELARIGLQFEPFGEHSYIVRAHPQWLPSGKEQETIEDIVQQILEDGKVSVKKLREDLAIMMSCKKSIKANRHLRMDEIEALLDQLAKAEDPFTCPHGRPVIIQFTTYEMEKMFKRVM</sequence>
<dbReference type="Pfam" id="PF13589">
    <property type="entry name" value="HATPase_c_3"/>
    <property type="match status" value="1"/>
</dbReference>
<dbReference type="FunFam" id="3.30.565.10:FF:000003">
    <property type="entry name" value="DNA mismatch repair endonuclease MutL"/>
    <property type="match status" value="1"/>
</dbReference>
<comment type="function">
    <text evidence="4">This protein is involved in the repair of mismatches in DNA. It is required for dam-dependent methyl-directed DNA mismatch repair. May act as a 'molecular matchmaker', a protein that promotes the formation of a stable complex between two or more DNA-binding proteins in an ATP-dependent manner without itself being part of a final effector complex.</text>
</comment>
<dbReference type="InterPro" id="IPR014762">
    <property type="entry name" value="DNA_mismatch_repair_CS"/>
</dbReference>
<dbReference type="InterPro" id="IPR020568">
    <property type="entry name" value="Ribosomal_Su5_D2-typ_SF"/>
</dbReference>
<dbReference type="Pfam" id="PF01119">
    <property type="entry name" value="DNA_mis_repair"/>
    <property type="match status" value="1"/>
</dbReference>
<dbReference type="HAMAP" id="MF_00149">
    <property type="entry name" value="DNA_mis_repair"/>
    <property type="match status" value="1"/>
</dbReference>
<reference evidence="7" key="2">
    <citation type="submission" date="2020-09" db="EMBL/GenBank/DDBJ databases">
        <authorList>
            <person name="Sun Q."/>
            <person name="Zhou Y."/>
        </authorList>
    </citation>
    <scope>NUCLEOTIDE SEQUENCE</scope>
    <source>
        <strain evidence="7">CGMCC 1.15371</strain>
    </source>
</reference>
<dbReference type="RefSeq" id="WP_188694881.1">
    <property type="nucleotide sequence ID" value="NZ_BMIR01000012.1"/>
</dbReference>
<dbReference type="InterPro" id="IPR013507">
    <property type="entry name" value="DNA_mismatch_S5_2-like"/>
</dbReference>
<evidence type="ECO:0000256" key="3">
    <source>
        <dbReference type="ARBA" id="ARBA00023204"/>
    </source>
</evidence>
<feature type="domain" description="MutL C-terminal dimerisation" evidence="5">
    <location>
        <begin position="448"/>
        <end position="590"/>
    </location>
</feature>
<dbReference type="GO" id="GO:0032300">
    <property type="term" value="C:mismatch repair complex"/>
    <property type="evidence" value="ECO:0007669"/>
    <property type="project" value="InterPro"/>
</dbReference>
<dbReference type="GO" id="GO:0006298">
    <property type="term" value="P:mismatch repair"/>
    <property type="evidence" value="ECO:0007669"/>
    <property type="project" value="UniProtKB-UniRule"/>
</dbReference>
<dbReference type="PROSITE" id="PS00058">
    <property type="entry name" value="DNA_MISMATCH_REPAIR_1"/>
    <property type="match status" value="1"/>
</dbReference>
<dbReference type="SMART" id="SM01340">
    <property type="entry name" value="DNA_mis_repair"/>
    <property type="match status" value="1"/>
</dbReference>
<dbReference type="AlphaFoldDB" id="A0A8J2YJ11"/>
<dbReference type="PANTHER" id="PTHR10073">
    <property type="entry name" value="DNA MISMATCH REPAIR PROTEIN MLH, PMS, MUTL"/>
    <property type="match status" value="1"/>
</dbReference>
<dbReference type="SMART" id="SM00853">
    <property type="entry name" value="MutL_C"/>
    <property type="match status" value="1"/>
</dbReference>
<evidence type="ECO:0000256" key="4">
    <source>
        <dbReference type="HAMAP-Rule" id="MF_00149"/>
    </source>
</evidence>
<dbReference type="NCBIfam" id="NF000950">
    <property type="entry name" value="PRK00095.1-3"/>
    <property type="match status" value="1"/>
</dbReference>
<dbReference type="FunFam" id="3.30.1370.100:FF:000004">
    <property type="entry name" value="DNA mismatch repair endonuclease MutL"/>
    <property type="match status" value="1"/>
</dbReference>